<feature type="signal peptide" evidence="1">
    <location>
        <begin position="1"/>
        <end position="19"/>
    </location>
</feature>
<accession>A0ABX7BSF4</accession>
<feature type="chain" id="PRO_5045815839" evidence="1">
    <location>
        <begin position="20"/>
        <end position="154"/>
    </location>
</feature>
<evidence type="ECO:0000313" key="3">
    <source>
        <dbReference type="Proteomes" id="UP000595448"/>
    </source>
</evidence>
<dbReference type="Proteomes" id="UP000595448">
    <property type="component" value="Chromosome"/>
</dbReference>
<evidence type="ECO:0000256" key="1">
    <source>
        <dbReference type="SAM" id="SignalP"/>
    </source>
</evidence>
<name>A0ABX7BSF4_9CAUL</name>
<protein>
    <submittedName>
        <fullName evidence="2">Uncharacterized protein</fullName>
    </submittedName>
</protein>
<gene>
    <name evidence="2" type="ORF">JIP62_03860</name>
</gene>
<sequence>MKSLVMGVLALAVSAGAAAAQSHAWEAVGVSEGAVMAVDWPSLSRSGAVARVTIGAVVTLSSADSPFDYATSVIDVDCADRSRGYRTIRSSFFKIDGTAAAEDFTDVTDWQAINDRTLMNDVKREVCASTAARAGPFDDITEFAVSARAAVAAR</sequence>
<keyword evidence="1" id="KW-0732">Signal</keyword>
<evidence type="ECO:0000313" key="2">
    <source>
        <dbReference type="EMBL" id="QQQ19261.1"/>
    </source>
</evidence>
<organism evidence="2 3">
    <name type="scientific">Brevundimonas vitisensis</name>
    <dbReference type="NCBI Taxonomy" id="2800818"/>
    <lineage>
        <taxon>Bacteria</taxon>
        <taxon>Pseudomonadati</taxon>
        <taxon>Pseudomonadota</taxon>
        <taxon>Alphaproteobacteria</taxon>
        <taxon>Caulobacterales</taxon>
        <taxon>Caulobacteraceae</taxon>
        <taxon>Brevundimonas</taxon>
    </lineage>
</organism>
<dbReference type="RefSeq" id="WP_201103612.1">
    <property type="nucleotide sequence ID" value="NZ_CP067977.1"/>
</dbReference>
<reference evidence="2 3" key="1">
    <citation type="submission" date="2021-01" db="EMBL/GenBank/DDBJ databases">
        <title>Brevundimonas vitis sp. nov., an bacterium isolated from grape (Vitis vinifera).</title>
        <authorList>
            <person name="Jiang L."/>
            <person name="Lee J."/>
        </authorList>
    </citation>
    <scope>NUCLEOTIDE SEQUENCE [LARGE SCALE GENOMIC DNA]</scope>
    <source>
        <strain evidence="2 3">GRTSA-9</strain>
    </source>
</reference>
<dbReference type="EMBL" id="CP067977">
    <property type="protein sequence ID" value="QQQ19261.1"/>
    <property type="molecule type" value="Genomic_DNA"/>
</dbReference>
<keyword evidence="3" id="KW-1185">Reference proteome</keyword>
<proteinExistence type="predicted"/>